<gene>
    <name evidence="1" type="ORF">AADEFJLK_03525</name>
</gene>
<evidence type="ECO:0000313" key="2">
    <source>
        <dbReference type="Proteomes" id="UP000237423"/>
    </source>
</evidence>
<dbReference type="EMBL" id="PGFZ01000009">
    <property type="protein sequence ID" value="POZ50630.1"/>
    <property type="molecule type" value="Genomic_DNA"/>
</dbReference>
<name>A0A2S5CII9_9GAMM</name>
<dbReference type="Proteomes" id="UP000237423">
    <property type="component" value="Unassembled WGS sequence"/>
</dbReference>
<sequence length="157" mass="17520">MPEKSKFIVTYEINYVHRVQVGFLATDKDAAILSAKEAFDNGTIWDDTHEMPLLYDQYIEVGDDSLTFSAEPVSDFPEPDESIIDIRRKEQAFTDCDSLLKDVGSGLNFAMEVFSGLRSVQPENATPAFECPDCGRVYDDANQCLSDDCPSRDASTK</sequence>
<protein>
    <submittedName>
        <fullName evidence="1">Uncharacterized protein</fullName>
    </submittedName>
</protein>
<reference evidence="1 2" key="1">
    <citation type="submission" date="2017-11" db="EMBL/GenBank/DDBJ databases">
        <title>Draft Genome Sequence of Methylobacter psychrotolerans Sph1T, an Obligate Methanotroph from Low-Temperature Environments.</title>
        <authorList>
            <person name="Oshkin I.Y."/>
            <person name="Miroshnikov K."/>
            <person name="Belova S.E."/>
            <person name="Korzhenkov A."/>
            <person name="Toshchakov S.V."/>
            <person name="Dedysh S.N."/>
        </authorList>
    </citation>
    <scope>NUCLEOTIDE SEQUENCE [LARGE SCALE GENOMIC DNA]</scope>
    <source>
        <strain evidence="1 2">Sph1</strain>
    </source>
</reference>
<accession>A0A2S5CII9</accession>
<dbReference type="AlphaFoldDB" id="A0A2S5CII9"/>
<dbReference type="RefSeq" id="WP_103975173.1">
    <property type="nucleotide sequence ID" value="NZ_PGFZ01000009.1"/>
</dbReference>
<proteinExistence type="predicted"/>
<evidence type="ECO:0000313" key="1">
    <source>
        <dbReference type="EMBL" id="POZ50630.1"/>
    </source>
</evidence>
<organism evidence="1 2">
    <name type="scientific">Methylovulum psychrotolerans</name>
    <dbReference type="NCBI Taxonomy" id="1704499"/>
    <lineage>
        <taxon>Bacteria</taxon>
        <taxon>Pseudomonadati</taxon>
        <taxon>Pseudomonadota</taxon>
        <taxon>Gammaproteobacteria</taxon>
        <taxon>Methylococcales</taxon>
        <taxon>Methylococcaceae</taxon>
        <taxon>Methylovulum</taxon>
    </lineage>
</organism>
<comment type="caution">
    <text evidence="1">The sequence shown here is derived from an EMBL/GenBank/DDBJ whole genome shotgun (WGS) entry which is preliminary data.</text>
</comment>